<evidence type="ECO:0000313" key="4">
    <source>
        <dbReference type="EMBL" id="CAB4186988.1"/>
    </source>
</evidence>
<dbReference type="PROSITE" id="PS50076">
    <property type="entry name" value="DNAJ_2"/>
    <property type="match status" value="1"/>
</dbReference>
<dbReference type="InterPro" id="IPR018253">
    <property type="entry name" value="DnaJ_domain_CS"/>
</dbReference>
<evidence type="ECO:0000313" key="5">
    <source>
        <dbReference type="EMBL" id="CAB4221260.1"/>
    </source>
</evidence>
<reference evidence="3" key="1">
    <citation type="submission" date="2020-04" db="EMBL/GenBank/DDBJ databases">
        <authorList>
            <person name="Chiriac C."/>
            <person name="Salcher M."/>
            <person name="Ghai R."/>
            <person name="Kavagutti S V."/>
        </authorList>
    </citation>
    <scope>NUCLEOTIDE SEQUENCE</scope>
</reference>
<dbReference type="InterPro" id="IPR001623">
    <property type="entry name" value="DnaJ_domain"/>
</dbReference>
<dbReference type="EMBL" id="LR797502">
    <property type="protein sequence ID" value="CAB4221260.1"/>
    <property type="molecule type" value="Genomic_DNA"/>
</dbReference>
<dbReference type="InterPro" id="IPR050817">
    <property type="entry name" value="DjlA_DnaK_co-chaperone"/>
</dbReference>
<name>A0A6J5P410_9CAUD</name>
<feature type="domain" description="J" evidence="1">
    <location>
        <begin position="2"/>
        <end position="63"/>
    </location>
</feature>
<evidence type="ECO:0000313" key="3">
    <source>
        <dbReference type="EMBL" id="CAB4165782.1"/>
    </source>
</evidence>
<proteinExistence type="predicted"/>
<dbReference type="SUPFAM" id="SSF46565">
    <property type="entry name" value="Chaperone J-domain"/>
    <property type="match status" value="1"/>
</dbReference>
<evidence type="ECO:0000259" key="1">
    <source>
        <dbReference type="PROSITE" id="PS50076"/>
    </source>
</evidence>
<organism evidence="3">
    <name type="scientific">uncultured Caudovirales phage</name>
    <dbReference type="NCBI Taxonomy" id="2100421"/>
    <lineage>
        <taxon>Viruses</taxon>
        <taxon>Duplodnaviria</taxon>
        <taxon>Heunggongvirae</taxon>
        <taxon>Uroviricota</taxon>
        <taxon>Caudoviricetes</taxon>
        <taxon>Peduoviridae</taxon>
        <taxon>Maltschvirus</taxon>
        <taxon>Maltschvirus maltsch</taxon>
    </lineage>
</organism>
<dbReference type="PRINTS" id="PR00625">
    <property type="entry name" value="JDOMAIN"/>
</dbReference>
<dbReference type="Gene3D" id="1.10.287.110">
    <property type="entry name" value="DnaJ domain"/>
    <property type="match status" value="1"/>
</dbReference>
<dbReference type="EMBL" id="LR797099">
    <property type="protein sequence ID" value="CAB4186988.1"/>
    <property type="molecule type" value="Genomic_DNA"/>
</dbReference>
<protein>
    <submittedName>
        <fullName evidence="3">DnaJ domain</fullName>
    </submittedName>
</protein>
<gene>
    <name evidence="4" type="ORF">UFOVP1146_334</name>
    <name evidence="5" type="ORF">UFOVP1638_231</name>
    <name evidence="2" type="ORF">UFOVP812_247</name>
    <name evidence="3" type="ORF">UFOVP818_318</name>
</gene>
<dbReference type="EMBL" id="LR796758">
    <property type="protein sequence ID" value="CAB4163978.1"/>
    <property type="molecule type" value="Genomic_DNA"/>
</dbReference>
<dbReference type="PROSITE" id="PS00636">
    <property type="entry name" value="DNAJ_1"/>
    <property type="match status" value="1"/>
</dbReference>
<dbReference type="SMART" id="SM00271">
    <property type="entry name" value="DnaJ"/>
    <property type="match status" value="1"/>
</dbReference>
<accession>A0A6J5P410</accession>
<dbReference type="EMBL" id="LR796776">
    <property type="protein sequence ID" value="CAB4165782.1"/>
    <property type="molecule type" value="Genomic_DNA"/>
</dbReference>
<dbReference type="Pfam" id="PF00226">
    <property type="entry name" value="DnaJ"/>
    <property type="match status" value="1"/>
</dbReference>
<dbReference type="InterPro" id="IPR036869">
    <property type="entry name" value="J_dom_sf"/>
</dbReference>
<dbReference type="CDD" id="cd06257">
    <property type="entry name" value="DnaJ"/>
    <property type="match status" value="1"/>
</dbReference>
<evidence type="ECO:0000313" key="2">
    <source>
        <dbReference type="EMBL" id="CAB4163978.1"/>
    </source>
</evidence>
<dbReference type="PANTHER" id="PTHR24074">
    <property type="entry name" value="CO-CHAPERONE PROTEIN DJLA"/>
    <property type="match status" value="1"/>
</dbReference>
<sequence>MNPYAELDVPITATIDEIKLRFKALAQFHHPDKGGDEETFKRIRQSYEILIDPIRRRKFDLTGDYSPDENFNSEALGKLSEFVNELLYKIDADKDNLLDVLNIKIQQSKNENYNNQAQANTYITSLEKIQTKIKVNNEGTENVLYSFIEAQLEVRRGEYRMFTRCIKVLDHMTFILHDYNYVAQHLLTQ</sequence>